<proteinExistence type="predicted"/>
<reference evidence="4" key="2">
    <citation type="journal article" date="2017" name="Nat. Plants">
        <title>The Aegilops tauschii genome reveals multiple impacts of transposons.</title>
        <authorList>
            <person name="Zhao G."/>
            <person name="Zou C."/>
            <person name="Li K."/>
            <person name="Wang K."/>
            <person name="Li T."/>
            <person name="Gao L."/>
            <person name="Zhang X."/>
            <person name="Wang H."/>
            <person name="Yang Z."/>
            <person name="Liu X."/>
            <person name="Jiang W."/>
            <person name="Mao L."/>
            <person name="Kong X."/>
            <person name="Jiao Y."/>
            <person name="Jia J."/>
        </authorList>
    </citation>
    <scope>NUCLEOTIDE SEQUENCE [LARGE SCALE GENOMIC DNA]</scope>
    <source>
        <strain evidence="4">cv. AL8/78</strain>
    </source>
</reference>
<dbReference type="PANTHER" id="PTHR46116">
    <property type="entry name" value="(E3-INDEPENDENT) E2 UBIQUITIN-CONJUGATING ENZYME"/>
    <property type="match status" value="1"/>
</dbReference>
<dbReference type="InterPro" id="IPR016135">
    <property type="entry name" value="UBQ-conjugating_enzyme/RWD"/>
</dbReference>
<organism evidence="3 4">
    <name type="scientific">Aegilops tauschii subsp. strangulata</name>
    <name type="common">Goatgrass</name>
    <dbReference type="NCBI Taxonomy" id="200361"/>
    <lineage>
        <taxon>Eukaryota</taxon>
        <taxon>Viridiplantae</taxon>
        <taxon>Streptophyta</taxon>
        <taxon>Embryophyta</taxon>
        <taxon>Tracheophyta</taxon>
        <taxon>Spermatophyta</taxon>
        <taxon>Magnoliopsida</taxon>
        <taxon>Liliopsida</taxon>
        <taxon>Poales</taxon>
        <taxon>Poaceae</taxon>
        <taxon>BOP clade</taxon>
        <taxon>Pooideae</taxon>
        <taxon>Triticodae</taxon>
        <taxon>Triticeae</taxon>
        <taxon>Triticinae</taxon>
        <taxon>Aegilops</taxon>
    </lineage>
</organism>
<reference evidence="4" key="1">
    <citation type="journal article" date="2014" name="Science">
        <title>Ancient hybridizations among the ancestral genomes of bread wheat.</title>
        <authorList>
            <consortium name="International Wheat Genome Sequencing Consortium,"/>
            <person name="Marcussen T."/>
            <person name="Sandve S.R."/>
            <person name="Heier L."/>
            <person name="Spannagl M."/>
            <person name="Pfeifer M."/>
            <person name="Jakobsen K.S."/>
            <person name="Wulff B.B."/>
            <person name="Steuernagel B."/>
            <person name="Mayer K.F."/>
            <person name="Olsen O.A."/>
        </authorList>
    </citation>
    <scope>NUCLEOTIDE SEQUENCE [LARGE SCALE GENOMIC DNA]</scope>
    <source>
        <strain evidence="4">cv. AL8/78</strain>
    </source>
</reference>
<dbReference type="Gene3D" id="3.10.110.10">
    <property type="entry name" value="Ubiquitin Conjugating Enzyme"/>
    <property type="match status" value="1"/>
</dbReference>
<reference evidence="3" key="5">
    <citation type="journal article" date="2021" name="G3 (Bethesda)">
        <title>Aegilops tauschii genome assembly Aet v5.0 features greater sequence contiguity and improved annotation.</title>
        <authorList>
            <person name="Wang L."/>
            <person name="Zhu T."/>
            <person name="Rodriguez J.C."/>
            <person name="Deal K.R."/>
            <person name="Dubcovsky J."/>
            <person name="McGuire P.E."/>
            <person name="Lux T."/>
            <person name="Spannagl M."/>
            <person name="Mayer K.F.X."/>
            <person name="Baldrich P."/>
            <person name="Meyers B.C."/>
            <person name="Huo N."/>
            <person name="Gu Y.Q."/>
            <person name="Zhou H."/>
            <person name="Devos K.M."/>
            <person name="Bennetzen J.L."/>
            <person name="Unver T."/>
            <person name="Budak H."/>
            <person name="Gulick P.J."/>
            <person name="Galiba G."/>
            <person name="Kalapos B."/>
            <person name="Nelson D.R."/>
            <person name="Li P."/>
            <person name="You F.M."/>
            <person name="Luo M.C."/>
            <person name="Dvorak J."/>
        </authorList>
    </citation>
    <scope>NUCLEOTIDE SEQUENCE [LARGE SCALE GENOMIC DNA]</scope>
    <source>
        <strain evidence="3">cv. AL8/78</strain>
    </source>
</reference>
<accession>A0A453EIS3</accession>
<evidence type="ECO:0000256" key="2">
    <source>
        <dbReference type="ARBA" id="ARBA00022786"/>
    </source>
</evidence>
<evidence type="ECO:0000313" key="4">
    <source>
        <dbReference type="Proteomes" id="UP000015105"/>
    </source>
</evidence>
<reference evidence="3" key="4">
    <citation type="submission" date="2019-03" db="UniProtKB">
        <authorList>
            <consortium name="EnsemblPlants"/>
        </authorList>
    </citation>
    <scope>IDENTIFICATION</scope>
</reference>
<dbReference type="Gramene" id="AET3Gv20357400.46">
    <property type="protein sequence ID" value="AET3Gv20357400.46"/>
    <property type="gene ID" value="AET3Gv20357400"/>
</dbReference>
<dbReference type="AlphaFoldDB" id="A0A453EIS3"/>
<keyword evidence="1" id="KW-0808">Transferase</keyword>
<evidence type="ECO:0000313" key="3">
    <source>
        <dbReference type="EnsemblPlants" id="AET3Gv20357400.46"/>
    </source>
</evidence>
<keyword evidence="4" id="KW-1185">Reference proteome</keyword>
<reference evidence="3" key="3">
    <citation type="journal article" date="2017" name="Nature">
        <title>Genome sequence of the progenitor of the wheat D genome Aegilops tauschii.</title>
        <authorList>
            <person name="Luo M.C."/>
            <person name="Gu Y.Q."/>
            <person name="Puiu D."/>
            <person name="Wang H."/>
            <person name="Twardziok S.O."/>
            <person name="Deal K.R."/>
            <person name="Huo N."/>
            <person name="Zhu T."/>
            <person name="Wang L."/>
            <person name="Wang Y."/>
            <person name="McGuire P.E."/>
            <person name="Liu S."/>
            <person name="Long H."/>
            <person name="Ramasamy R.K."/>
            <person name="Rodriguez J.C."/>
            <person name="Van S.L."/>
            <person name="Yuan L."/>
            <person name="Wang Z."/>
            <person name="Xia Z."/>
            <person name="Xiao L."/>
            <person name="Anderson O.D."/>
            <person name="Ouyang S."/>
            <person name="Liang Y."/>
            <person name="Zimin A.V."/>
            <person name="Pertea G."/>
            <person name="Qi P."/>
            <person name="Bennetzen J.L."/>
            <person name="Dai X."/>
            <person name="Dawson M.W."/>
            <person name="Muller H.G."/>
            <person name="Kugler K."/>
            <person name="Rivarola-Duarte L."/>
            <person name="Spannagl M."/>
            <person name="Mayer K.F.X."/>
            <person name="Lu F.H."/>
            <person name="Bevan M.W."/>
            <person name="Leroy P."/>
            <person name="Li P."/>
            <person name="You F.M."/>
            <person name="Sun Q."/>
            <person name="Liu Z."/>
            <person name="Lyons E."/>
            <person name="Wicker T."/>
            <person name="Salzberg S.L."/>
            <person name="Devos K.M."/>
            <person name="Dvorak J."/>
        </authorList>
    </citation>
    <scope>NUCLEOTIDE SEQUENCE [LARGE SCALE GENOMIC DNA]</scope>
    <source>
        <strain evidence="3">cv. AL8/78</strain>
    </source>
</reference>
<dbReference type="GO" id="GO:0061631">
    <property type="term" value="F:ubiquitin conjugating enzyme activity"/>
    <property type="evidence" value="ECO:0007669"/>
    <property type="project" value="TreeGrafter"/>
</dbReference>
<dbReference type="EnsemblPlants" id="AET3Gv20357400.46">
    <property type="protein sequence ID" value="AET3Gv20357400.46"/>
    <property type="gene ID" value="AET3Gv20357400"/>
</dbReference>
<keyword evidence="2" id="KW-0833">Ubl conjugation pathway</keyword>
<sequence length="77" mass="8714">MLQVLVSIQGLVLNDKPYFNEPVIFSSKEKHSLGYNQTAFVLTCKLMLYLLHKPPKVSIESSFLARVKMVSLVVSML</sequence>
<evidence type="ECO:0000256" key="1">
    <source>
        <dbReference type="ARBA" id="ARBA00022679"/>
    </source>
</evidence>
<protein>
    <submittedName>
        <fullName evidence="3">Uncharacterized protein</fullName>
    </submittedName>
</protein>
<name>A0A453EIS3_AEGTS</name>
<dbReference type="Proteomes" id="UP000015105">
    <property type="component" value="Chromosome 3D"/>
</dbReference>
<dbReference type="PANTHER" id="PTHR46116:SF11">
    <property type="entry name" value="UBC CORE DOMAIN-CONTAINING PROTEIN"/>
    <property type="match status" value="1"/>
</dbReference>